<dbReference type="InterPro" id="IPR013655">
    <property type="entry name" value="PAS_fold_3"/>
</dbReference>
<dbReference type="InterPro" id="IPR003607">
    <property type="entry name" value="HD/PDEase_dom"/>
</dbReference>
<dbReference type="NCBIfam" id="TIGR00229">
    <property type="entry name" value="sensory_box"/>
    <property type="match status" value="3"/>
</dbReference>
<dbReference type="SMART" id="SM00471">
    <property type="entry name" value="HDc"/>
    <property type="match status" value="1"/>
</dbReference>
<dbReference type="PROSITE" id="PS50112">
    <property type="entry name" value="PAS"/>
    <property type="match status" value="2"/>
</dbReference>
<dbReference type="SMART" id="SM00086">
    <property type="entry name" value="PAC"/>
    <property type="match status" value="3"/>
</dbReference>
<organism evidence="4 5">
    <name type="scientific">Zhongshania marina</name>
    <dbReference type="NCBI Taxonomy" id="2304603"/>
    <lineage>
        <taxon>Bacteria</taxon>
        <taxon>Pseudomonadati</taxon>
        <taxon>Pseudomonadota</taxon>
        <taxon>Gammaproteobacteria</taxon>
        <taxon>Cellvibrionales</taxon>
        <taxon>Spongiibacteraceae</taxon>
        <taxon>Zhongshania</taxon>
    </lineage>
</organism>
<dbReference type="Pfam" id="PF13426">
    <property type="entry name" value="PAS_9"/>
    <property type="match status" value="1"/>
</dbReference>
<dbReference type="Gene3D" id="1.10.3210.10">
    <property type="entry name" value="Hypothetical protein af1432"/>
    <property type="match status" value="1"/>
</dbReference>
<dbReference type="Gene3D" id="3.30.450.20">
    <property type="entry name" value="PAS domain"/>
    <property type="match status" value="3"/>
</dbReference>
<comment type="caution">
    <text evidence="4">The sequence shown here is derived from an EMBL/GenBank/DDBJ whole genome shotgun (WGS) entry which is preliminary data.</text>
</comment>
<dbReference type="InterPro" id="IPR000700">
    <property type="entry name" value="PAS-assoc_C"/>
</dbReference>
<keyword evidence="5" id="KW-1185">Reference proteome</keyword>
<dbReference type="SUPFAM" id="SSF109604">
    <property type="entry name" value="HD-domain/PDEase-like"/>
    <property type="match status" value="1"/>
</dbReference>
<accession>A0ABX9W1M1</accession>
<name>A0ABX9W1M1_9GAMM</name>
<dbReference type="InterPro" id="IPR037522">
    <property type="entry name" value="HD_GYP_dom"/>
</dbReference>
<dbReference type="PANTHER" id="PTHR43155">
    <property type="entry name" value="CYCLIC DI-GMP PHOSPHODIESTERASE PA4108-RELATED"/>
    <property type="match status" value="1"/>
</dbReference>
<dbReference type="Proteomes" id="UP000274695">
    <property type="component" value="Unassembled WGS sequence"/>
</dbReference>
<evidence type="ECO:0000259" key="1">
    <source>
        <dbReference type="PROSITE" id="PS50112"/>
    </source>
</evidence>
<gene>
    <name evidence="4" type="ORF">D0911_11105</name>
</gene>
<sequence>MHVMADKKGIKQPKSGELGFDDLYAIINTSKDFHWILDEDSIVRFANSTVDLGFDPDEVVDTSFIEHLHPEDLKSAQNFLEELRANHTPSLRCNWRIRSKNEGWVAVEVWGAPLPQTSNMSGSVLHMTDISLRTQNTTHSNLAVQARNLLEIANFLPDVFWITELKTNTVQYISPSYERVWGKSCASVYEDPDSFLYSIHRDDISRVIQARKNRLQHESYEVEFRIIRPDGETRHIWTHGHTQVNFDTNVADRFIGVATDITVRKQNELNLRLFRKQIDGANDIMILLNAATLEVININDRGLSSLGYSIEEVLNKPFSSITASNRDALLLKLNNRDMGAPSIRYEEELVCRDGSTFPVEINVNIVSTDLEYLYASIRDISDKKRLADSMCSTVYALASALESRDSYTSGHQQRVCLLAVAIAELLGLSPEVIQGLELAATVHDIGKIAVPSQILSKPGRLLPPEFELIKLHAQTGYEILSKVDFPWPIAKIVQQHHERCDGSGYPLGLCKDEILIEARIIAVADVIEAMTSHRPYRPALGINAALDEIKRGRGKIYDETVVDTALSLHSLNKLMPLIAC</sequence>
<dbReference type="PANTHER" id="PTHR43155:SF2">
    <property type="entry name" value="CYCLIC DI-GMP PHOSPHODIESTERASE PA4108"/>
    <property type="match status" value="1"/>
</dbReference>
<evidence type="ECO:0000259" key="3">
    <source>
        <dbReference type="PROSITE" id="PS51832"/>
    </source>
</evidence>
<dbReference type="CDD" id="cd00130">
    <property type="entry name" value="PAS"/>
    <property type="match status" value="3"/>
</dbReference>
<evidence type="ECO:0000313" key="5">
    <source>
        <dbReference type="Proteomes" id="UP000274695"/>
    </source>
</evidence>
<feature type="domain" description="HD-GYP" evidence="3">
    <location>
        <begin position="386"/>
        <end position="580"/>
    </location>
</feature>
<dbReference type="InterPro" id="IPR035965">
    <property type="entry name" value="PAS-like_dom_sf"/>
</dbReference>
<feature type="domain" description="PAS" evidence="1">
    <location>
        <begin position="52"/>
        <end position="87"/>
    </location>
</feature>
<dbReference type="SMART" id="SM00091">
    <property type="entry name" value="PAS"/>
    <property type="match status" value="3"/>
</dbReference>
<dbReference type="PROSITE" id="PS50113">
    <property type="entry name" value="PAC"/>
    <property type="match status" value="1"/>
</dbReference>
<dbReference type="EMBL" id="RHGB01000011">
    <property type="protein sequence ID" value="RNL61823.1"/>
    <property type="molecule type" value="Genomic_DNA"/>
</dbReference>
<protein>
    <submittedName>
        <fullName evidence="4">PAS domain S-box protein</fullName>
    </submittedName>
</protein>
<feature type="domain" description="PAC" evidence="2">
    <location>
        <begin position="220"/>
        <end position="273"/>
    </location>
</feature>
<dbReference type="Pfam" id="PF08447">
    <property type="entry name" value="PAS_3"/>
    <property type="match status" value="2"/>
</dbReference>
<dbReference type="PROSITE" id="PS51832">
    <property type="entry name" value="HD_GYP"/>
    <property type="match status" value="1"/>
</dbReference>
<feature type="domain" description="PAS" evidence="1">
    <location>
        <begin position="270"/>
        <end position="316"/>
    </location>
</feature>
<reference evidence="4 5" key="1">
    <citation type="submission" date="2018-10" db="EMBL/GenBank/DDBJ databases">
        <title>Draft genome sequence of Zhongshania sp. DSW25-10.</title>
        <authorList>
            <person name="Oh J."/>
        </authorList>
    </citation>
    <scope>NUCLEOTIDE SEQUENCE [LARGE SCALE GENOMIC DNA]</scope>
    <source>
        <strain evidence="4 5">DSW25-10</strain>
    </source>
</reference>
<dbReference type="Pfam" id="PF13487">
    <property type="entry name" value="HD_5"/>
    <property type="match status" value="1"/>
</dbReference>
<dbReference type="InterPro" id="IPR000014">
    <property type="entry name" value="PAS"/>
</dbReference>
<evidence type="ECO:0000259" key="2">
    <source>
        <dbReference type="PROSITE" id="PS50113"/>
    </source>
</evidence>
<dbReference type="SUPFAM" id="SSF55785">
    <property type="entry name" value="PYP-like sensor domain (PAS domain)"/>
    <property type="match status" value="3"/>
</dbReference>
<evidence type="ECO:0000313" key="4">
    <source>
        <dbReference type="EMBL" id="RNL61823.1"/>
    </source>
</evidence>
<proteinExistence type="predicted"/>
<dbReference type="InterPro" id="IPR001610">
    <property type="entry name" value="PAC"/>
</dbReference>
<dbReference type="CDD" id="cd00077">
    <property type="entry name" value="HDc"/>
    <property type="match status" value="1"/>
</dbReference>